<proteinExistence type="predicted"/>
<name>A0A2I2L555_9VIRU</name>
<dbReference type="GeneID" id="35382576"/>
<dbReference type="KEGG" id="vg:35382576"/>
<evidence type="ECO:0000313" key="1">
    <source>
        <dbReference type="EMBL" id="SNW62657.1"/>
    </source>
</evidence>
<evidence type="ECO:0000313" key="2">
    <source>
        <dbReference type="Proteomes" id="UP000236316"/>
    </source>
</evidence>
<accession>A0A2I2L555</accession>
<sequence length="227" mass="27059">MSLLDLPDDILIYNILYEDLEMYMALYRLCKKMNILANKLGKDHYVNEENIYTSGYMLTRIENKKTKIMCKEVTSHISIFLEDKIFGTIYDMNDNNIDSSKNNQIMLLEKDEVWCKYYEGITYHYKTYYNKNGNIRKEIRLKHGYINIGRHIQYDDEGNVLEEINYNNNGELHGICILLRSRWDGVNVRIQMEYVNGKLNGIYKIYDYDSNVLIYEGNEYIQLLIII</sequence>
<gene>
    <name evidence="1" type="ORF">ORPV_753</name>
</gene>
<keyword evidence="2" id="KW-1185">Reference proteome</keyword>
<dbReference type="EMBL" id="LT906555">
    <property type="protein sequence ID" value="SNW62657.1"/>
    <property type="molecule type" value="Genomic_DNA"/>
</dbReference>
<organism evidence="1">
    <name type="scientific">Orpheovirus IHUMI-LCC2</name>
    <dbReference type="NCBI Taxonomy" id="2023057"/>
    <lineage>
        <taxon>Viruses</taxon>
        <taxon>Varidnaviria</taxon>
        <taxon>Bamfordvirae</taxon>
        <taxon>Nucleocytoviricota</taxon>
        <taxon>Megaviricetes</taxon>
        <taxon>Pimascovirales</taxon>
        <taxon>Ocovirineae</taxon>
        <taxon>Orpheoviridae</taxon>
        <taxon>Alphaorpheovirus</taxon>
        <taxon>Alphaorpheovirus massiliense</taxon>
    </lineage>
</organism>
<evidence type="ECO:0008006" key="3">
    <source>
        <dbReference type="Google" id="ProtNLM"/>
    </source>
</evidence>
<reference evidence="1" key="1">
    <citation type="submission" date="2017-08" db="EMBL/GenBank/DDBJ databases">
        <authorList>
            <consortium name="Urmite Genomes"/>
        </authorList>
    </citation>
    <scope>NUCLEOTIDE SEQUENCE [LARGE SCALE GENOMIC DNA]</scope>
    <source>
        <strain evidence="1">IHUMI-LCC2</strain>
    </source>
</reference>
<dbReference type="Proteomes" id="UP000236316">
    <property type="component" value="Segment"/>
</dbReference>
<dbReference type="RefSeq" id="YP_009448959.1">
    <property type="nucleotide sequence ID" value="NC_036594.1"/>
</dbReference>
<protein>
    <recommendedName>
        <fullName evidence="3">MORN-repeat protein</fullName>
    </recommendedName>
</protein>